<proteinExistence type="inferred from homology"/>
<dbReference type="EMBL" id="JBEPMM010000008">
    <property type="protein sequence ID" value="MET3693570.1"/>
    <property type="molecule type" value="Genomic_DNA"/>
</dbReference>
<dbReference type="SUPFAM" id="SSF53187">
    <property type="entry name" value="Zn-dependent exopeptidases"/>
    <property type="match status" value="1"/>
</dbReference>
<dbReference type="Pfam" id="PF07687">
    <property type="entry name" value="M20_dimer"/>
    <property type="match status" value="1"/>
</dbReference>
<feature type="domain" description="Peptidase M20 dimerisation" evidence="3">
    <location>
        <begin position="209"/>
        <end position="308"/>
    </location>
</feature>
<evidence type="ECO:0000256" key="2">
    <source>
        <dbReference type="ARBA" id="ARBA00022801"/>
    </source>
</evidence>
<dbReference type="RefSeq" id="WP_238275012.1">
    <property type="nucleotide sequence ID" value="NZ_BPQL01000003.1"/>
</dbReference>
<reference evidence="4 5" key="1">
    <citation type="submission" date="2024-06" db="EMBL/GenBank/DDBJ databases">
        <title>Genomic Encyclopedia of Type Strains, Phase IV (KMG-IV): sequencing the most valuable type-strain genomes for metagenomic binning, comparative biology and taxonomic classification.</title>
        <authorList>
            <person name="Goeker M."/>
        </authorList>
    </citation>
    <scope>NUCLEOTIDE SEQUENCE [LARGE SCALE GENOMIC DNA]</scope>
    <source>
        <strain evidence="4 5">DSM 21331</strain>
    </source>
</reference>
<dbReference type="Gene3D" id="3.30.70.360">
    <property type="match status" value="1"/>
</dbReference>
<gene>
    <name evidence="4" type="ORF">ABID43_003120</name>
</gene>
<dbReference type="Gene3D" id="3.40.630.10">
    <property type="entry name" value="Zn peptidases"/>
    <property type="match status" value="1"/>
</dbReference>
<dbReference type="GO" id="GO:0050538">
    <property type="term" value="F:N-carbamoyl-L-amino-acid hydrolase activity"/>
    <property type="evidence" value="ECO:0007669"/>
    <property type="project" value="UniProtKB-EC"/>
</dbReference>
<accession>A0ABV2LA18</accession>
<sequence>MSNLTINAERLWDTLTETAAIGATPDGGIARLTLSDEDRRVRDWLRAQVEALGCTLTVDAVGNMFALRPGRNPDLKPIALGSHLDTQPTGGKFDGVLGVLAALEVLRTLDGAGFVTEAPLLLVNWTNEEGARFAPAMLGSGVYAGIYAGDWAEARQDSAGTSFGAALDAIGYRGAAPAGSVPFGAMFELHIEQGPILEAEGAAIGVVQGVQGMRWFEVTLEGQSAHTGSTPMPMRRNALLGAARLVEAVDAAAQAHAPDAVATVGHLTVTPNSNNVIPGHVFLTVDLRHPQDAVLDALEAALRDALDRVTVGLSLTGKLQVIARTAPVAFDPDCIASVRRAAEKGGHPTRDMVSGAGHDAAHVAGLVPTTMVFVPSAAGLSHNPAESTAPSECAAGAQVLLDAVLDYDSRHAPAA</sequence>
<dbReference type="Pfam" id="PF01546">
    <property type="entry name" value="Peptidase_M20"/>
    <property type="match status" value="1"/>
</dbReference>
<comment type="caution">
    <text evidence="4">The sequence shown here is derived from an EMBL/GenBank/DDBJ whole genome shotgun (WGS) entry which is preliminary data.</text>
</comment>
<dbReference type="PANTHER" id="PTHR32494">
    <property type="entry name" value="ALLANTOATE DEIMINASE-RELATED"/>
    <property type="match status" value="1"/>
</dbReference>
<dbReference type="NCBIfam" id="NF006769">
    <property type="entry name" value="PRK09290.1-3"/>
    <property type="match status" value="1"/>
</dbReference>
<dbReference type="NCBIfam" id="NF006771">
    <property type="entry name" value="PRK09290.1-5"/>
    <property type="match status" value="1"/>
</dbReference>
<protein>
    <submittedName>
        <fullName evidence="4">N-carbamoyl-L-amino-acid hydrolase</fullName>
        <ecNumber evidence="4">3.5.1.87</ecNumber>
    </submittedName>
</protein>
<organism evidence="4 5">
    <name type="scientific">Methylobacterium goesingense</name>
    <dbReference type="NCBI Taxonomy" id="243690"/>
    <lineage>
        <taxon>Bacteria</taxon>
        <taxon>Pseudomonadati</taxon>
        <taxon>Pseudomonadota</taxon>
        <taxon>Alphaproteobacteria</taxon>
        <taxon>Hyphomicrobiales</taxon>
        <taxon>Methylobacteriaceae</taxon>
        <taxon>Methylobacterium</taxon>
    </lineage>
</organism>
<dbReference type="PIRSF" id="PIRSF001235">
    <property type="entry name" value="Amidase_carbamoylase"/>
    <property type="match status" value="1"/>
</dbReference>
<evidence type="ECO:0000256" key="1">
    <source>
        <dbReference type="ARBA" id="ARBA00006153"/>
    </source>
</evidence>
<evidence type="ECO:0000313" key="4">
    <source>
        <dbReference type="EMBL" id="MET3693570.1"/>
    </source>
</evidence>
<keyword evidence="5" id="KW-1185">Reference proteome</keyword>
<evidence type="ECO:0000313" key="5">
    <source>
        <dbReference type="Proteomes" id="UP001549145"/>
    </source>
</evidence>
<dbReference type="SUPFAM" id="SSF55031">
    <property type="entry name" value="Bacterial exopeptidase dimerisation domain"/>
    <property type="match status" value="1"/>
</dbReference>
<dbReference type="NCBIfam" id="TIGR01879">
    <property type="entry name" value="hydantase"/>
    <property type="match status" value="1"/>
</dbReference>
<evidence type="ECO:0000259" key="3">
    <source>
        <dbReference type="Pfam" id="PF07687"/>
    </source>
</evidence>
<dbReference type="InterPro" id="IPR002933">
    <property type="entry name" value="Peptidase_M20"/>
</dbReference>
<dbReference type="PANTHER" id="PTHR32494:SF5">
    <property type="entry name" value="ALLANTOATE AMIDOHYDROLASE"/>
    <property type="match status" value="1"/>
</dbReference>
<dbReference type="CDD" id="cd03884">
    <property type="entry name" value="M20_bAS"/>
    <property type="match status" value="1"/>
</dbReference>
<dbReference type="Proteomes" id="UP001549145">
    <property type="component" value="Unassembled WGS sequence"/>
</dbReference>
<comment type="similarity">
    <text evidence="1">Belongs to the peptidase M20 family.</text>
</comment>
<dbReference type="InterPro" id="IPR010158">
    <property type="entry name" value="Amidase_Cbmase"/>
</dbReference>
<name>A0ABV2LA18_9HYPH</name>
<keyword evidence="2 4" id="KW-0378">Hydrolase</keyword>
<dbReference type="InterPro" id="IPR036264">
    <property type="entry name" value="Bact_exopeptidase_dim_dom"/>
</dbReference>
<dbReference type="EC" id="3.5.1.87" evidence="4"/>
<dbReference type="InterPro" id="IPR011650">
    <property type="entry name" value="Peptidase_M20_dimer"/>
</dbReference>